<dbReference type="OrthoDB" id="6112397at2759"/>
<accession>A0A8S3UFG4</accession>
<comment type="caution">
    <text evidence="3">The sequence shown here is derived from an EMBL/GenBank/DDBJ whole genome shotgun (WGS) entry which is preliminary data.</text>
</comment>
<sequence>MFKGDAACLDCKGVSQPEDCPVVTRCGPHEQCSVEEYVTNDGNALYDVGCKDIQRCNLNGFGRRQANTTTSIKREIGTVVCSECCNSRLFPLCNIAGCGIKKPILPVGSKICYKCPSSIHPDECTQLTLCNKNQSCSSQSNSASSTCSNCCDMDVCNDNCNKSTVTTTTLKPSPSPTKSLTSRSTTSKILSTSTQASTMPPTVTTLTPKTTTISTLKTTANPTPSTTMSTLKMTAIPTAQSTTMSNKTMTTIVTRRTTTAQRLSSTIDTTTRLKSTTKNQATLSSPIIIDVNRNPQVVHFGDKVNIRCTAIGYPPPIYNFKFKDGPLPNNARATGNTLTILNFVSTNVGNYECIATNSEGTGNYGIHLQAFL</sequence>
<keyword evidence="4" id="KW-1185">Reference proteome</keyword>
<proteinExistence type="predicted"/>
<name>A0A8S3UFG4_MYTED</name>
<feature type="domain" description="Ig-like" evidence="2">
    <location>
        <begin position="286"/>
        <end position="369"/>
    </location>
</feature>
<dbReference type="AlphaFoldDB" id="A0A8S3UFG4"/>
<dbReference type="Gene3D" id="2.60.40.10">
    <property type="entry name" value="Immunoglobulins"/>
    <property type="match status" value="1"/>
</dbReference>
<dbReference type="SUPFAM" id="SSF48726">
    <property type="entry name" value="Immunoglobulin"/>
    <property type="match status" value="1"/>
</dbReference>
<evidence type="ECO:0000259" key="2">
    <source>
        <dbReference type="PROSITE" id="PS50835"/>
    </source>
</evidence>
<dbReference type="InterPro" id="IPR036179">
    <property type="entry name" value="Ig-like_dom_sf"/>
</dbReference>
<dbReference type="InterPro" id="IPR007110">
    <property type="entry name" value="Ig-like_dom"/>
</dbReference>
<dbReference type="Proteomes" id="UP000683360">
    <property type="component" value="Unassembled WGS sequence"/>
</dbReference>
<feature type="region of interest" description="Disordered" evidence="1">
    <location>
        <begin position="167"/>
        <end position="202"/>
    </location>
</feature>
<dbReference type="InterPro" id="IPR003598">
    <property type="entry name" value="Ig_sub2"/>
</dbReference>
<dbReference type="InterPro" id="IPR013783">
    <property type="entry name" value="Ig-like_fold"/>
</dbReference>
<dbReference type="EMBL" id="CAJPWZ010002753">
    <property type="protein sequence ID" value="CAG2244972.1"/>
    <property type="molecule type" value="Genomic_DNA"/>
</dbReference>
<protein>
    <recommendedName>
        <fullName evidence="2">Ig-like domain-containing protein</fullName>
    </recommendedName>
</protein>
<dbReference type="Pfam" id="PF13927">
    <property type="entry name" value="Ig_3"/>
    <property type="match status" value="1"/>
</dbReference>
<gene>
    <name evidence="3" type="ORF">MEDL_57004</name>
</gene>
<dbReference type="PROSITE" id="PS50835">
    <property type="entry name" value="IG_LIKE"/>
    <property type="match status" value="1"/>
</dbReference>
<dbReference type="SMART" id="SM00408">
    <property type="entry name" value="IGc2"/>
    <property type="match status" value="1"/>
</dbReference>
<evidence type="ECO:0000313" key="3">
    <source>
        <dbReference type="EMBL" id="CAG2244972.1"/>
    </source>
</evidence>
<reference evidence="3" key="1">
    <citation type="submission" date="2021-03" db="EMBL/GenBank/DDBJ databases">
        <authorList>
            <person name="Bekaert M."/>
        </authorList>
    </citation>
    <scope>NUCLEOTIDE SEQUENCE</scope>
</reference>
<evidence type="ECO:0000256" key="1">
    <source>
        <dbReference type="SAM" id="MobiDB-lite"/>
    </source>
</evidence>
<evidence type="ECO:0000313" key="4">
    <source>
        <dbReference type="Proteomes" id="UP000683360"/>
    </source>
</evidence>
<organism evidence="3 4">
    <name type="scientific">Mytilus edulis</name>
    <name type="common">Blue mussel</name>
    <dbReference type="NCBI Taxonomy" id="6550"/>
    <lineage>
        <taxon>Eukaryota</taxon>
        <taxon>Metazoa</taxon>
        <taxon>Spiralia</taxon>
        <taxon>Lophotrochozoa</taxon>
        <taxon>Mollusca</taxon>
        <taxon>Bivalvia</taxon>
        <taxon>Autobranchia</taxon>
        <taxon>Pteriomorphia</taxon>
        <taxon>Mytilida</taxon>
        <taxon>Mytiloidea</taxon>
        <taxon>Mytilidae</taxon>
        <taxon>Mytilinae</taxon>
        <taxon>Mytilus</taxon>
    </lineage>
</organism>